<dbReference type="InterPro" id="IPR006059">
    <property type="entry name" value="SBP"/>
</dbReference>
<dbReference type="PANTHER" id="PTHR30061:SF50">
    <property type="entry name" value="MALTOSE_MALTODEXTRIN-BINDING PERIPLASMIC PROTEIN"/>
    <property type="match status" value="1"/>
</dbReference>
<evidence type="ECO:0000256" key="3">
    <source>
        <dbReference type="ARBA" id="ARBA00022729"/>
    </source>
</evidence>
<comment type="similarity">
    <text evidence="1">Belongs to the bacterial solute-binding protein 1 family.</text>
</comment>
<dbReference type="EMBL" id="JACJVO010000002">
    <property type="protein sequence ID" value="MBB6729673.1"/>
    <property type="molecule type" value="Genomic_DNA"/>
</dbReference>
<dbReference type="Gene3D" id="3.40.190.10">
    <property type="entry name" value="Periplasmic binding protein-like II"/>
    <property type="match status" value="1"/>
</dbReference>
<accession>A0A7X0SGS7</accession>
<reference evidence="5 6" key="1">
    <citation type="submission" date="2020-08" db="EMBL/GenBank/DDBJ databases">
        <title>Cohnella phylogeny.</title>
        <authorList>
            <person name="Dunlap C."/>
        </authorList>
    </citation>
    <scope>NUCLEOTIDE SEQUENCE [LARGE SCALE GENOMIC DNA]</scope>
    <source>
        <strain evidence="5 6">CBP 2801</strain>
    </source>
</reference>
<keyword evidence="2" id="KW-0813">Transport</keyword>
<evidence type="ECO:0000256" key="1">
    <source>
        <dbReference type="ARBA" id="ARBA00008520"/>
    </source>
</evidence>
<evidence type="ECO:0000313" key="5">
    <source>
        <dbReference type="EMBL" id="MBB6729673.1"/>
    </source>
</evidence>
<dbReference type="GO" id="GO:0015768">
    <property type="term" value="P:maltose transport"/>
    <property type="evidence" value="ECO:0007669"/>
    <property type="project" value="TreeGrafter"/>
</dbReference>
<evidence type="ECO:0000313" key="6">
    <source>
        <dbReference type="Proteomes" id="UP000564644"/>
    </source>
</evidence>
<evidence type="ECO:0000256" key="4">
    <source>
        <dbReference type="SAM" id="MobiDB-lite"/>
    </source>
</evidence>
<organism evidence="5 6">
    <name type="scientific">Cohnella zeiphila</name>
    <dbReference type="NCBI Taxonomy" id="2761120"/>
    <lineage>
        <taxon>Bacteria</taxon>
        <taxon>Bacillati</taxon>
        <taxon>Bacillota</taxon>
        <taxon>Bacilli</taxon>
        <taxon>Bacillales</taxon>
        <taxon>Paenibacillaceae</taxon>
        <taxon>Cohnella</taxon>
    </lineage>
</organism>
<evidence type="ECO:0000256" key="2">
    <source>
        <dbReference type="ARBA" id="ARBA00022448"/>
    </source>
</evidence>
<sequence>MGRRKLLLVIIIFGIMVLFVSPLATNAPMPADKPVAAPEKTQDPGEASPSSPPLTEDPAVLQVAAVADEDGMALLEQQSAKVSAVHPEIRVEWQRIDPGEADFAELSDELDGADIVLLPNEQVKPLAVAGSLLPVDSAYPGEALSEQFGVLLSQMKWNGYLWGVPRDFDPYVLVWNRNVLASARPDAPQSIPSGPAQWAEWPQKLAEKGVNASWLALDPSDPYALLAWIGEVTGKRQDEWLEPAEAGADAAWSSQSYEQALTLLSQQRGGIALASPGGTFWTAFAAGQYGAAVVRNSQAVKGLAELPASAASSLRIDRSAWETPFVWPNGESFVLSAWTGNEDAAMTWISEMTGRDQQSDMARETGRLPVYRSLYESGAGDLPDLSGAGAQRFPNQAPLSVAPDLPEKLRTLGTLLKQWTSGTPVFAEWKGQWATLLAKAENDG</sequence>
<name>A0A7X0SGS7_9BACL</name>
<dbReference type="RefSeq" id="WP_185127343.1">
    <property type="nucleotide sequence ID" value="NZ_JACJVO010000002.1"/>
</dbReference>
<dbReference type="SUPFAM" id="SSF53850">
    <property type="entry name" value="Periplasmic binding protein-like II"/>
    <property type="match status" value="1"/>
</dbReference>
<dbReference type="Proteomes" id="UP000564644">
    <property type="component" value="Unassembled WGS sequence"/>
</dbReference>
<dbReference type="PANTHER" id="PTHR30061">
    <property type="entry name" value="MALTOSE-BINDING PERIPLASMIC PROTEIN"/>
    <property type="match status" value="1"/>
</dbReference>
<keyword evidence="6" id="KW-1185">Reference proteome</keyword>
<dbReference type="GO" id="GO:0042956">
    <property type="term" value="P:maltodextrin transmembrane transport"/>
    <property type="evidence" value="ECO:0007669"/>
    <property type="project" value="TreeGrafter"/>
</dbReference>
<protein>
    <submittedName>
        <fullName evidence="5">Extracellular solute-binding protein</fullName>
    </submittedName>
</protein>
<comment type="caution">
    <text evidence="5">The sequence shown here is derived from an EMBL/GenBank/DDBJ whole genome shotgun (WGS) entry which is preliminary data.</text>
</comment>
<gene>
    <name evidence="5" type="ORF">H7C18_02030</name>
</gene>
<dbReference type="GO" id="GO:1901982">
    <property type="term" value="F:maltose binding"/>
    <property type="evidence" value="ECO:0007669"/>
    <property type="project" value="TreeGrafter"/>
</dbReference>
<dbReference type="AlphaFoldDB" id="A0A7X0SGS7"/>
<keyword evidence="3" id="KW-0732">Signal</keyword>
<proteinExistence type="inferred from homology"/>
<feature type="region of interest" description="Disordered" evidence="4">
    <location>
        <begin position="31"/>
        <end position="56"/>
    </location>
</feature>
<dbReference type="GO" id="GO:0055052">
    <property type="term" value="C:ATP-binding cassette (ABC) transporter complex, substrate-binding subunit-containing"/>
    <property type="evidence" value="ECO:0007669"/>
    <property type="project" value="TreeGrafter"/>
</dbReference>
<dbReference type="Pfam" id="PF13416">
    <property type="entry name" value="SBP_bac_8"/>
    <property type="match status" value="1"/>
</dbReference>